<name>A0ABX9VAK6_9GAMM</name>
<protein>
    <submittedName>
        <fullName evidence="1">DUF2141 domain-containing protein</fullName>
    </submittedName>
</protein>
<gene>
    <name evidence="1" type="ORF">EA795_01265</name>
</gene>
<keyword evidence="2" id="KW-1185">Reference proteome</keyword>
<evidence type="ECO:0000313" key="1">
    <source>
        <dbReference type="EMBL" id="RMI03299.1"/>
    </source>
</evidence>
<dbReference type="Pfam" id="PF09912">
    <property type="entry name" value="DUF2141"/>
    <property type="match status" value="1"/>
</dbReference>
<accession>A0ABX9VAK6</accession>
<reference evidence="1 2" key="1">
    <citation type="submission" date="2018-10" db="EMBL/GenBank/DDBJ databases">
        <title>Pseudomonas sp. GL14 genome.</title>
        <authorList>
            <person name="Peng J."/>
            <person name="Liu Z.-P."/>
        </authorList>
    </citation>
    <scope>NUCLEOTIDE SEQUENCE [LARGE SCALE GENOMIC DNA]</scope>
    <source>
        <strain evidence="1 2">GL14</strain>
    </source>
</reference>
<dbReference type="Proteomes" id="UP000269134">
    <property type="component" value="Unassembled WGS sequence"/>
</dbReference>
<dbReference type="InterPro" id="IPR018673">
    <property type="entry name" value="DUF2141"/>
</dbReference>
<sequence length="135" mass="14471">MTTGVAAAQAADIRLQVENVAQSVLHAELHSADATRWDAPLQRMSGSREALVFHDVPPGRYAVQLFVDVNANGRLDLTPRGLPTEPVGFSSNPRLFKGKPAPSGCAFEHGEAASLVSIELRQRGAAQRAADETER</sequence>
<organism evidence="1 2">
    <name type="scientific">Stutzerimonas nitrititolerans</name>
    <dbReference type="NCBI Taxonomy" id="2482751"/>
    <lineage>
        <taxon>Bacteria</taxon>
        <taxon>Pseudomonadati</taxon>
        <taxon>Pseudomonadota</taxon>
        <taxon>Gammaproteobacteria</taxon>
        <taxon>Pseudomonadales</taxon>
        <taxon>Pseudomonadaceae</taxon>
        <taxon>Stutzerimonas</taxon>
    </lineage>
</organism>
<evidence type="ECO:0000313" key="2">
    <source>
        <dbReference type="Proteomes" id="UP000269134"/>
    </source>
</evidence>
<dbReference type="EMBL" id="RFFL01000001">
    <property type="protein sequence ID" value="RMI03299.1"/>
    <property type="molecule type" value="Genomic_DNA"/>
</dbReference>
<comment type="caution">
    <text evidence="1">The sequence shown here is derived from an EMBL/GenBank/DDBJ whole genome shotgun (WGS) entry which is preliminary data.</text>
</comment>
<proteinExistence type="predicted"/>